<dbReference type="CDD" id="cd01174">
    <property type="entry name" value="ribokinase"/>
    <property type="match status" value="1"/>
</dbReference>
<evidence type="ECO:0000256" key="5">
    <source>
        <dbReference type="ARBA" id="ARBA00022723"/>
    </source>
</evidence>
<dbReference type="EC" id="2.7.1.15" evidence="2 12"/>
<dbReference type="AlphaFoldDB" id="A0A4Q1S8P4"/>
<dbReference type="SUPFAM" id="SSF53613">
    <property type="entry name" value="Ribokinase-like"/>
    <property type="match status" value="1"/>
</dbReference>
<evidence type="ECO:0000256" key="12">
    <source>
        <dbReference type="HAMAP-Rule" id="MF_01987"/>
    </source>
</evidence>
<evidence type="ECO:0000256" key="3">
    <source>
        <dbReference type="ARBA" id="ARBA00016943"/>
    </source>
</evidence>
<keyword evidence="6 12" id="KW-0547">Nucleotide-binding</keyword>
<evidence type="ECO:0000256" key="8">
    <source>
        <dbReference type="ARBA" id="ARBA00022840"/>
    </source>
</evidence>
<feature type="binding site" evidence="12">
    <location>
        <position position="298"/>
    </location>
    <ligand>
        <name>K(+)</name>
        <dbReference type="ChEBI" id="CHEBI:29103"/>
    </ligand>
</feature>
<comment type="activity regulation">
    <text evidence="12">Activated by a monovalent cation that binds near, but not in, the active site. The most likely occupant of the site in vivo is potassium. Ion binding induces a conformational change that may alter substrate affinity.</text>
</comment>
<dbReference type="InterPro" id="IPR002173">
    <property type="entry name" value="Carboh/pur_kinase_PfkB_CS"/>
</dbReference>
<evidence type="ECO:0000256" key="2">
    <source>
        <dbReference type="ARBA" id="ARBA00012035"/>
    </source>
</evidence>
<keyword evidence="4 12" id="KW-0808">Transferase</keyword>
<evidence type="ECO:0000256" key="7">
    <source>
        <dbReference type="ARBA" id="ARBA00022777"/>
    </source>
</evidence>
<keyword evidence="15" id="KW-1185">Reference proteome</keyword>
<feature type="binding site" evidence="12">
    <location>
        <position position="255"/>
    </location>
    <ligand>
        <name>K(+)</name>
        <dbReference type="ChEBI" id="CHEBI:29103"/>
    </ligand>
</feature>
<organism evidence="14 15">
    <name type="scientific">Silvibacterium dinghuense</name>
    <dbReference type="NCBI Taxonomy" id="1560006"/>
    <lineage>
        <taxon>Bacteria</taxon>
        <taxon>Pseudomonadati</taxon>
        <taxon>Acidobacteriota</taxon>
        <taxon>Terriglobia</taxon>
        <taxon>Terriglobales</taxon>
        <taxon>Acidobacteriaceae</taxon>
        <taxon>Silvibacterium</taxon>
    </lineage>
</organism>
<comment type="similarity">
    <text evidence="1">Belongs to the carbohydrate kinase pfkB family.</text>
</comment>
<accession>A0A4Q1S8P4</accession>
<sequence>MKSGSVVVIGSLNIDLVAHAERIPAAGETVRGTGFATYAGGKGANQAVAAARLGVSVRMIGRLGEDDFGSRLYEQLGVDRIDTSGVLRVAGPTGTAVITVSAQGENTIVVIPGANGTLTPEALEAHRDVIAAAEVVLAQLEIPLETVACLAEMCAEMGVPLVLDPAPAQALPEALLRRVAWFTPNETEAAFYLSGSGAIAGGNSITDPAQAVRRLLALGPQGVVLKLGERGAWLARQGEEPREVEAFSVKAVDTTAAGDAFNGAFAAGLVQGMPPVEAARFAGAAAAISVTRVGAQPSLALRDEVERFLLKS</sequence>
<keyword evidence="7 12" id="KW-0418">Kinase</keyword>
<comment type="subunit">
    <text evidence="12">Homodimer.</text>
</comment>
<evidence type="ECO:0000256" key="11">
    <source>
        <dbReference type="ARBA" id="ARBA00023277"/>
    </source>
</evidence>
<evidence type="ECO:0000256" key="6">
    <source>
        <dbReference type="ARBA" id="ARBA00022741"/>
    </source>
</evidence>
<comment type="pathway">
    <text evidence="12">Carbohydrate metabolism; D-ribose degradation; D-ribose 5-phosphate from beta-D-ribopyranose: step 2/2.</text>
</comment>
<evidence type="ECO:0000256" key="4">
    <source>
        <dbReference type="ARBA" id="ARBA00022679"/>
    </source>
</evidence>
<feature type="binding site" evidence="12">
    <location>
        <position position="259"/>
    </location>
    <ligand>
        <name>substrate</name>
    </ligand>
</feature>
<dbReference type="GO" id="GO:0046872">
    <property type="term" value="F:metal ion binding"/>
    <property type="evidence" value="ECO:0007669"/>
    <property type="project" value="UniProtKB-KW"/>
</dbReference>
<dbReference type="GO" id="GO:0019303">
    <property type="term" value="P:D-ribose catabolic process"/>
    <property type="evidence" value="ECO:0007669"/>
    <property type="project" value="UniProtKB-UniRule"/>
</dbReference>
<reference evidence="14 15" key="1">
    <citation type="journal article" date="2016" name="Int. J. Syst. Evol. Microbiol.">
        <title>Acidipila dinghuensis sp. nov., an acidobacterium isolated from forest soil.</title>
        <authorList>
            <person name="Jiang Y.W."/>
            <person name="Wang J."/>
            <person name="Chen M.H."/>
            <person name="Lv Y.Y."/>
            <person name="Qiu L.H."/>
        </authorList>
    </citation>
    <scope>NUCLEOTIDE SEQUENCE [LARGE SCALE GENOMIC DNA]</scope>
    <source>
        <strain evidence="14 15">DHOF10</strain>
    </source>
</reference>
<dbReference type="Gene3D" id="3.40.1190.20">
    <property type="match status" value="1"/>
</dbReference>
<dbReference type="PANTHER" id="PTHR10584:SF166">
    <property type="entry name" value="RIBOKINASE"/>
    <property type="match status" value="1"/>
</dbReference>
<protein>
    <recommendedName>
        <fullName evidence="3 12">Ribokinase</fullName>
        <shortName evidence="12">RK</shortName>
        <ecNumber evidence="2 12">2.7.1.15</ecNumber>
    </recommendedName>
</protein>
<dbReference type="GO" id="GO:0005524">
    <property type="term" value="F:ATP binding"/>
    <property type="evidence" value="ECO:0007669"/>
    <property type="project" value="UniProtKB-UniRule"/>
</dbReference>
<keyword evidence="12" id="KW-0963">Cytoplasm</keyword>
<feature type="binding site" evidence="12">
    <location>
        <position position="141"/>
    </location>
    <ligand>
        <name>substrate</name>
    </ligand>
</feature>
<proteinExistence type="inferred from homology"/>
<dbReference type="InterPro" id="IPR002139">
    <property type="entry name" value="Ribo/fructo_kinase"/>
</dbReference>
<feature type="binding site" evidence="12">
    <location>
        <position position="292"/>
    </location>
    <ligand>
        <name>K(+)</name>
        <dbReference type="ChEBI" id="CHEBI:29103"/>
    </ligand>
</feature>
<feature type="binding site" evidence="12">
    <location>
        <begin position="258"/>
        <end position="259"/>
    </location>
    <ligand>
        <name>ATP</name>
        <dbReference type="ChEBI" id="CHEBI:30616"/>
    </ligand>
</feature>
<dbReference type="InterPro" id="IPR029056">
    <property type="entry name" value="Ribokinase-like"/>
</dbReference>
<dbReference type="NCBIfam" id="TIGR02152">
    <property type="entry name" value="D_ribokin_bact"/>
    <property type="match status" value="1"/>
</dbReference>
<feature type="binding site" evidence="12">
    <location>
        <position position="253"/>
    </location>
    <ligand>
        <name>K(+)</name>
        <dbReference type="ChEBI" id="CHEBI:29103"/>
    </ligand>
</feature>
<keyword evidence="5 12" id="KW-0479">Metal-binding</keyword>
<feature type="binding site" evidence="12">
    <location>
        <begin position="13"/>
        <end position="15"/>
    </location>
    <ligand>
        <name>substrate</name>
    </ligand>
</feature>
<keyword evidence="9 12" id="KW-0460">Magnesium</keyword>
<keyword evidence="10 12" id="KW-0630">Potassium</keyword>
<dbReference type="GO" id="GO:0005829">
    <property type="term" value="C:cytosol"/>
    <property type="evidence" value="ECO:0007669"/>
    <property type="project" value="TreeGrafter"/>
</dbReference>
<evidence type="ECO:0000256" key="1">
    <source>
        <dbReference type="ARBA" id="ARBA00005380"/>
    </source>
</evidence>
<dbReference type="GO" id="GO:0004747">
    <property type="term" value="F:ribokinase activity"/>
    <property type="evidence" value="ECO:0007669"/>
    <property type="project" value="UniProtKB-UniRule"/>
</dbReference>
<dbReference type="OrthoDB" id="9775849at2"/>
<dbReference type="Proteomes" id="UP000290253">
    <property type="component" value="Unassembled WGS sequence"/>
</dbReference>
<evidence type="ECO:0000313" key="15">
    <source>
        <dbReference type="Proteomes" id="UP000290253"/>
    </source>
</evidence>
<comment type="caution">
    <text evidence="14">The sequence shown here is derived from an EMBL/GenBank/DDBJ whole genome shotgun (WGS) entry which is preliminary data.</text>
</comment>
<feature type="domain" description="Carbohydrate kinase PfkB" evidence="13">
    <location>
        <begin position="5"/>
        <end position="298"/>
    </location>
</feature>
<dbReference type="PRINTS" id="PR00990">
    <property type="entry name" value="RIBOKINASE"/>
</dbReference>
<evidence type="ECO:0000256" key="9">
    <source>
        <dbReference type="ARBA" id="ARBA00022842"/>
    </source>
</evidence>
<dbReference type="Pfam" id="PF00294">
    <property type="entry name" value="PfkB"/>
    <property type="match status" value="1"/>
</dbReference>
<evidence type="ECO:0000256" key="10">
    <source>
        <dbReference type="ARBA" id="ARBA00022958"/>
    </source>
</evidence>
<dbReference type="UniPathway" id="UPA00916">
    <property type="reaction ID" value="UER00889"/>
</dbReference>
<comment type="similarity">
    <text evidence="12">Belongs to the carbohydrate kinase PfkB family. Ribokinase subfamily.</text>
</comment>
<comment type="cofactor">
    <cofactor evidence="12">
        <name>Mg(2+)</name>
        <dbReference type="ChEBI" id="CHEBI:18420"/>
    </cofactor>
    <text evidence="12">Requires a divalent cation, most likely magnesium in vivo, as an electrophilic catalyst to aid phosphoryl group transfer. It is the chelate of the metal and the nucleotide that is the actual substrate.</text>
</comment>
<feature type="active site" description="Proton acceptor" evidence="12">
    <location>
        <position position="259"/>
    </location>
</feature>
<comment type="catalytic activity">
    <reaction evidence="12">
        <text>D-ribose + ATP = D-ribose 5-phosphate + ADP + H(+)</text>
        <dbReference type="Rhea" id="RHEA:13697"/>
        <dbReference type="ChEBI" id="CHEBI:15378"/>
        <dbReference type="ChEBI" id="CHEBI:30616"/>
        <dbReference type="ChEBI" id="CHEBI:47013"/>
        <dbReference type="ChEBI" id="CHEBI:78346"/>
        <dbReference type="ChEBI" id="CHEBI:456216"/>
        <dbReference type="EC" id="2.7.1.15"/>
    </reaction>
</comment>
<comment type="subcellular location">
    <subcellularLocation>
        <location evidence="12">Cytoplasm</location>
    </subcellularLocation>
</comment>
<feature type="binding site" evidence="12">
    <location>
        <position position="294"/>
    </location>
    <ligand>
        <name>K(+)</name>
        <dbReference type="ChEBI" id="CHEBI:29103"/>
    </ligand>
</feature>
<feature type="binding site" evidence="12">
    <location>
        <begin position="41"/>
        <end position="45"/>
    </location>
    <ligand>
        <name>substrate</name>
    </ligand>
</feature>
<dbReference type="InterPro" id="IPR011877">
    <property type="entry name" value="Ribokinase"/>
</dbReference>
<comment type="caution">
    <text evidence="12">Lacks conserved residue(s) required for the propagation of feature annotation.</text>
</comment>
<dbReference type="PROSITE" id="PS00584">
    <property type="entry name" value="PFKB_KINASES_2"/>
    <property type="match status" value="1"/>
</dbReference>
<dbReference type="PANTHER" id="PTHR10584">
    <property type="entry name" value="SUGAR KINASE"/>
    <property type="match status" value="1"/>
</dbReference>
<dbReference type="EMBL" id="SDMK01000005">
    <property type="protein sequence ID" value="RXS93354.1"/>
    <property type="molecule type" value="Genomic_DNA"/>
</dbReference>
<gene>
    <name evidence="12 14" type="primary">rbsK</name>
    <name evidence="14" type="ORF">ESZ00_18565</name>
</gene>
<dbReference type="HAMAP" id="MF_01987">
    <property type="entry name" value="Ribokinase"/>
    <property type="match status" value="1"/>
</dbReference>
<name>A0A4Q1S8P4_9BACT</name>
<dbReference type="InterPro" id="IPR011611">
    <property type="entry name" value="PfkB_dom"/>
</dbReference>
<feature type="binding site" evidence="12">
    <location>
        <begin position="226"/>
        <end position="231"/>
    </location>
    <ligand>
        <name>ATP</name>
        <dbReference type="ChEBI" id="CHEBI:30616"/>
    </ligand>
</feature>
<feature type="binding site" evidence="12">
    <location>
        <position position="289"/>
    </location>
    <ligand>
        <name>K(+)</name>
        <dbReference type="ChEBI" id="CHEBI:29103"/>
    </ligand>
</feature>
<dbReference type="RefSeq" id="WP_129209897.1">
    <property type="nucleotide sequence ID" value="NZ_BMGU01000002.1"/>
</dbReference>
<feature type="binding site" evidence="12">
    <location>
        <position position="185"/>
    </location>
    <ligand>
        <name>ATP</name>
        <dbReference type="ChEBI" id="CHEBI:30616"/>
    </ligand>
</feature>
<evidence type="ECO:0000313" key="14">
    <source>
        <dbReference type="EMBL" id="RXS93354.1"/>
    </source>
</evidence>
<keyword evidence="11 12" id="KW-0119">Carbohydrate metabolism</keyword>
<keyword evidence="8 12" id="KW-0067">ATP-binding</keyword>
<comment type="function">
    <text evidence="12">Catalyzes the phosphorylation of ribose at O-5 in a reaction requiring ATP and magnesium. The resulting D-ribose-5-phosphate can then be used either for sythesis of nucleotides, histidine, and tryptophan, or as a component of the pentose phosphate pathway.</text>
</comment>
<evidence type="ECO:0000259" key="13">
    <source>
        <dbReference type="Pfam" id="PF00294"/>
    </source>
</evidence>